<dbReference type="InterPro" id="IPR020287">
    <property type="entry name" value="Tail_sheath_C"/>
</dbReference>
<protein>
    <submittedName>
        <fullName evidence="4">Phage tail protein</fullName>
    </submittedName>
</protein>
<dbReference type="Pfam" id="PF04984">
    <property type="entry name" value="Phage_sheath_1"/>
    <property type="match status" value="1"/>
</dbReference>
<dbReference type="RefSeq" id="WP_187807178.1">
    <property type="nucleotide sequence ID" value="NZ_LZEU01000001.1"/>
</dbReference>
<sequence>MPAQLSYPGVYIEELPSGVRTISGVATSVAAFVGAAPRGPINRAVRLFGFADYERRFGGLAADSEMGYAVRQFFQNGGTEAYAVRIVKDATTAEATLTNGAAVAVNVLKVEALDAGSSGNGIEVRVDHLTSNPGSTFNIAFIRAADNSAELFENLSLNSADSRYALDLVNGVSQLVKLTRLPNQAALDALAKGSSVSATLPDPLTLLDANHNELRISANGLPPVKVVIAIPADIGAGTVNQKLDNLCAAIQAKVRAQANSQAAYGSFICERIPSTQTIRCLSGVAGEFSSVRVLPGQKNNASTVLKLGSDAGGIETDGVAAIRPKPVPDPAILTSAVFAAADLNSRPDATHTSLRISIDGYGPDVVSLGDTAALGADLEAKLGDVASRLQAAVRALKPSVAAYKFFTASVREANKLVLATGSQGGSASIALSAAPLNSIADDLHLLAGSTTSQPVNLTLQGGTETPYGAADLYPAFIADRATRKGLYALEAVDLFNILCLPGVTDTGVLMDAAAYCEERRTFFVIDAPPSALDPAQMVAAASGTALPKSDHAAVYYPWIYIADPLKNGKLRLSAPSGTIAGLYARTDGDRGVWKAPAGTEASLVGVQQLSYALNDGENGALNPLGVNCLRNFPVYGAVSWGARTLRGADQMTSEYKYVPVRRLALFLEESLYRGTQWVVFEPNDEPLWAQIRLNLGAFMNSLFRQGAFQGKTPREAYLVKCDRETTTQDDINRGVVNILVAFAPLKPAEFVVIKIQQLAGQIQV</sequence>
<keyword evidence="5" id="KW-1185">Reference proteome</keyword>
<comment type="similarity">
    <text evidence="1">Belongs to the myoviridae tail sheath protein family.</text>
</comment>
<evidence type="ECO:0000259" key="3">
    <source>
        <dbReference type="Pfam" id="PF17482"/>
    </source>
</evidence>
<evidence type="ECO:0000313" key="4">
    <source>
        <dbReference type="EMBL" id="MBC9251686.1"/>
    </source>
</evidence>
<name>A0ABR7S507_AQUAC</name>
<gene>
    <name evidence="4" type="ORF">A9179_15540</name>
</gene>
<feature type="domain" description="Tail sheath protein C-terminal" evidence="3">
    <location>
        <begin position="652"/>
        <end position="756"/>
    </location>
</feature>
<proteinExistence type="inferred from homology"/>
<dbReference type="Gene3D" id="3.40.50.11780">
    <property type="match status" value="2"/>
</dbReference>
<dbReference type="Pfam" id="PF17482">
    <property type="entry name" value="Phage_sheath_1C"/>
    <property type="match status" value="1"/>
</dbReference>
<organism evidence="4 5">
    <name type="scientific">Aquipseudomonas alcaligenes</name>
    <name type="common">Pseudomonas alcaligenes</name>
    <dbReference type="NCBI Taxonomy" id="43263"/>
    <lineage>
        <taxon>Bacteria</taxon>
        <taxon>Pseudomonadati</taxon>
        <taxon>Pseudomonadota</taxon>
        <taxon>Gammaproteobacteria</taxon>
        <taxon>Pseudomonadales</taxon>
        <taxon>Pseudomonadaceae</taxon>
        <taxon>Aquipseudomonas</taxon>
    </lineage>
</organism>
<evidence type="ECO:0000313" key="5">
    <source>
        <dbReference type="Proteomes" id="UP000744555"/>
    </source>
</evidence>
<dbReference type="PANTHER" id="PTHR35861:SF1">
    <property type="entry name" value="PHAGE TAIL SHEATH PROTEIN"/>
    <property type="match status" value="1"/>
</dbReference>
<dbReference type="InterPro" id="IPR052042">
    <property type="entry name" value="Tail_sheath_structural"/>
</dbReference>
<comment type="caution">
    <text evidence="4">The sequence shown here is derived from an EMBL/GenBank/DDBJ whole genome shotgun (WGS) entry which is preliminary data.</text>
</comment>
<accession>A0ABR7S507</accession>
<feature type="domain" description="Tail sheath protein subtilisin-like" evidence="2">
    <location>
        <begin position="486"/>
        <end position="644"/>
    </location>
</feature>
<dbReference type="Proteomes" id="UP000744555">
    <property type="component" value="Unassembled WGS sequence"/>
</dbReference>
<dbReference type="InterPro" id="IPR035089">
    <property type="entry name" value="Phage_sheath_subtilisin"/>
</dbReference>
<reference evidence="4 5" key="1">
    <citation type="submission" date="2016-06" db="EMBL/GenBank/DDBJ databases">
        <authorList>
            <person name="Ramos C."/>
            <person name="Pintado A."/>
            <person name="Crespo-Gomez J.I."/>
        </authorList>
    </citation>
    <scope>NUCLEOTIDE SEQUENCE [LARGE SCALE GENOMIC DNA]</scope>
    <source>
        <strain evidence="4 5">AVO110</strain>
    </source>
</reference>
<dbReference type="PANTHER" id="PTHR35861">
    <property type="match status" value="1"/>
</dbReference>
<evidence type="ECO:0000259" key="2">
    <source>
        <dbReference type="Pfam" id="PF04984"/>
    </source>
</evidence>
<dbReference type="EMBL" id="LZEU01000001">
    <property type="protein sequence ID" value="MBC9251686.1"/>
    <property type="molecule type" value="Genomic_DNA"/>
</dbReference>
<evidence type="ECO:0000256" key="1">
    <source>
        <dbReference type="ARBA" id="ARBA00008005"/>
    </source>
</evidence>